<feature type="compositionally biased region" description="Basic and acidic residues" evidence="1">
    <location>
        <begin position="8"/>
        <end position="18"/>
    </location>
</feature>
<evidence type="ECO:0000313" key="3">
    <source>
        <dbReference type="Proteomes" id="UP000238982"/>
    </source>
</evidence>
<protein>
    <submittedName>
        <fullName evidence="2">Uncharacterized protein</fullName>
    </submittedName>
</protein>
<gene>
    <name evidence="2" type="ORF">C6Q15_04325</name>
</gene>
<dbReference type="EMBL" id="PVGH01000025">
    <property type="protein sequence ID" value="PRF64907.1"/>
    <property type="molecule type" value="Genomic_DNA"/>
</dbReference>
<organism evidence="2 3">
    <name type="scientific">Burkholderia multivorans</name>
    <dbReference type="NCBI Taxonomy" id="87883"/>
    <lineage>
        <taxon>Bacteria</taxon>
        <taxon>Pseudomonadati</taxon>
        <taxon>Pseudomonadota</taxon>
        <taxon>Betaproteobacteria</taxon>
        <taxon>Burkholderiales</taxon>
        <taxon>Burkholderiaceae</taxon>
        <taxon>Burkholderia</taxon>
        <taxon>Burkholderia cepacia complex</taxon>
    </lineage>
</organism>
<sequence length="69" mass="7828">MLSLWRARRTDARKRSTAREAAPVQAGGLRARRRDGRFDAAATARAACRTGALRVRNRFRLTMVNRQTT</sequence>
<evidence type="ECO:0000313" key="2">
    <source>
        <dbReference type="EMBL" id="PRF64907.1"/>
    </source>
</evidence>
<evidence type="ECO:0000256" key="1">
    <source>
        <dbReference type="SAM" id="MobiDB-lite"/>
    </source>
</evidence>
<comment type="caution">
    <text evidence="2">The sequence shown here is derived from an EMBL/GenBank/DDBJ whole genome shotgun (WGS) entry which is preliminary data.</text>
</comment>
<dbReference type="AlphaFoldDB" id="A0A2S9MYQ7"/>
<feature type="region of interest" description="Disordered" evidence="1">
    <location>
        <begin position="1"/>
        <end position="30"/>
    </location>
</feature>
<proteinExistence type="predicted"/>
<reference evidence="2 3" key="1">
    <citation type="submission" date="2018-03" db="EMBL/GenBank/DDBJ databases">
        <authorList>
            <person name="Keele B.F."/>
        </authorList>
    </citation>
    <scope>NUCLEOTIDE SEQUENCE [LARGE SCALE GENOMIC DNA]</scope>
    <source>
        <strain evidence="2 3">AU19729</strain>
    </source>
</reference>
<dbReference type="Proteomes" id="UP000238982">
    <property type="component" value="Unassembled WGS sequence"/>
</dbReference>
<accession>A0A2S9MYQ7</accession>
<name>A0A2S9MYQ7_9BURK</name>